<dbReference type="InterPro" id="IPR043502">
    <property type="entry name" value="DNA/RNA_pol_sf"/>
</dbReference>
<accession>A0A7S6Z324</accession>
<proteinExistence type="predicted"/>
<reference evidence="4" key="1">
    <citation type="submission" date="2019-11" db="EMBL/GenBank/DDBJ databases">
        <title>High-throughput sequencing reveals mycoviral diversity and a harmful negative-stranded RNA virus LeNSRV1 in edible mushroom Lentinula edodes.</title>
        <authorList>
            <person name="Guo M."/>
            <person name="Bian Y."/>
            <person name="Xu Z."/>
        </authorList>
    </citation>
    <scope>NUCLEOTIDE SEQUENCE</scope>
    <source>
        <strain evidence="4">Le18WIL</strain>
    </source>
</reference>
<organism evidence="4">
    <name type="scientific">Lentinula edodes mitovirus 1</name>
    <dbReference type="NCBI Taxonomy" id="2778982"/>
    <lineage>
        <taxon>Viruses</taxon>
        <taxon>Riboviria</taxon>
        <taxon>Orthornavirae</taxon>
        <taxon>Lenarviricota</taxon>
        <taxon>Howeltoviricetes</taxon>
        <taxon>Cryppavirales</taxon>
        <taxon>Mitoviridae</taxon>
        <taxon>Mitovirus</taxon>
    </lineage>
</organism>
<dbReference type="GO" id="GO:0003968">
    <property type="term" value="F:RNA-directed RNA polymerase activity"/>
    <property type="evidence" value="ECO:0007669"/>
    <property type="project" value="UniProtKB-KW"/>
</dbReference>
<evidence type="ECO:0000313" key="4">
    <source>
        <dbReference type="EMBL" id="QOX06058.1"/>
    </source>
</evidence>
<dbReference type="PANTHER" id="PTHR34456">
    <property type="entry name" value="MITOVIRUS RNA-DEPENDENT RNA POLYMERASE"/>
    <property type="match status" value="1"/>
</dbReference>
<evidence type="ECO:0000256" key="3">
    <source>
        <dbReference type="ARBA" id="ARBA00022695"/>
    </source>
</evidence>
<dbReference type="PANTHER" id="PTHR34456:SF13">
    <property type="entry name" value="REVERSE TRANSCRIPTASE DOMAIN-CONTAINING PROTEIN"/>
    <property type="match status" value="1"/>
</dbReference>
<dbReference type="Pfam" id="PF05919">
    <property type="entry name" value="Mitovir_RNA_pol"/>
    <property type="match status" value="1"/>
</dbReference>
<sequence length="825" mass="94649">MLKRPITNYSFPVYHGFNHGSPFKLRNRRIKPIRNLKFSVSKIKFNVQNFSAMASVKRGRPLVNVLLRSILPMGGHISRNWARLVVSFAHSLNLLIKQQGKPGVVKYLKVCSVITQQVAAGYTIPDLTPIGHKVARSKSGLPRLIPSYHRKMILSGNKLILRFWLTMFSVYRDISFTGTLKLGSITNESTANSAFTVNRYLSRFKSLWLDGADFELGNMSLFQMLTSGPQAGSLTGVVNGQKVKLRVHNTHMKSVINSIRAFRSPKNQKVLLAFNNLVNLLDFQELKSLWSKLESHYLSDYSFLIKGRRYRPNFQNHNFLGRLALKREAAGKVRIFAMVDPWTQWVLQPLHQAIFSSLKKIPMDGTFDQLKPLSRIPWGLTPLYSYDLSSATDRLPISLQRDLLSEFISVDFAKNWADLLIERDFKVPQGMEVVDLDFKRPLPTSVRYRVGQPMGALSSWAMLALTHHYIVQYCAWSTGVCPSNKLFSEYAVLGDDIIIWNKPVAVKYLRVLKNLGVEVGLAKSVLSPKGIGLEFAKKTIVKGVDVSPIPLKEISAAHRSVSNVRAFAEKYNMMDTQVLRFLGYGYQVTWEKQSRVVSTLKVALSIPRTFIELFRLFTVPGSPYFEWKNPSFRSRADVKRALVQFAHKEATNTLKRVSDLRYTLIGIRAGLYVSSTGPWREQDKMLLWSIHHVRLKELQLELGEIQDHLKAYLNSTMDIVSFYNSIYYDLALEWRPRQYLSPMPVDLLNLVQYWFKGQRLVDSIRVDQFTKPSPTERDFSPIFSEEVRVLKLWNYWSSKLSDTSYNRLSPTVSFRRMIKPPNQLN</sequence>
<evidence type="ECO:0000256" key="1">
    <source>
        <dbReference type="ARBA" id="ARBA00022484"/>
    </source>
</evidence>
<dbReference type="SUPFAM" id="SSF56672">
    <property type="entry name" value="DNA/RNA polymerases"/>
    <property type="match status" value="1"/>
</dbReference>
<name>A0A7S6Z324_9VIRU</name>
<dbReference type="InterPro" id="IPR008686">
    <property type="entry name" value="RNA_pol_mitovir"/>
</dbReference>
<keyword evidence="1 4" id="KW-0696">RNA-directed RNA polymerase</keyword>
<evidence type="ECO:0000256" key="2">
    <source>
        <dbReference type="ARBA" id="ARBA00022679"/>
    </source>
</evidence>
<keyword evidence="2" id="KW-0808">Transferase</keyword>
<keyword evidence="3" id="KW-0548">Nucleotidyltransferase</keyword>
<protein>
    <submittedName>
        <fullName evidence="4">RNA-dependent RNA polymerase</fullName>
    </submittedName>
</protein>
<dbReference type="EMBL" id="MN744729">
    <property type="protein sequence ID" value="QOX06058.1"/>
    <property type="molecule type" value="Genomic_RNA"/>
</dbReference>